<feature type="transmembrane region" description="Helical" evidence="1">
    <location>
        <begin position="238"/>
        <end position="261"/>
    </location>
</feature>
<feature type="transmembrane region" description="Helical" evidence="1">
    <location>
        <begin position="315"/>
        <end position="334"/>
    </location>
</feature>
<sequence>MRELHVEAPAGRCDDVESALREHDVEFVTASQDDGSTLFFFALPTAAVAPILEALREAGIDEESYTVVTKAEAVETAGYDELRERYANAVGKLSKEELHAKISELQWPFQIYYLGTVLSVLAAAAGLLLDQPALIIGAMIIAPQASSALAAPAGALLSDWSLFVGSLKEQVLGLGVAVVGAAMFGWFVRWTGFVPPLLSLLQVELVGVRLAPSFLSTVGAVIAGVVGAFGYTTEQSTALIGVMIAAALIPSAATAGLAVAWGLPLLVVGALLLLLVNLVAINGGAFLTLLAMGYDPDWREGDSSFRDSISESRKTAVYVTLAVLFVTVVATGYLTGANVLFTQSVNQEVQATLDDPGYANLSLSTVQVEYRGPVVGETPSTVTVGVSRPSNREYPDLAGRLERQIEGATGRNVETTVAFTESRTSNATAP</sequence>
<name>A0A1I6HRR7_9EURY</name>
<evidence type="ECO:0000313" key="2">
    <source>
        <dbReference type="EMBL" id="SFR57125.1"/>
    </source>
</evidence>
<dbReference type="STRING" id="553469.SAMN04487947_2379"/>
<dbReference type="RefSeq" id="WP_089807867.1">
    <property type="nucleotide sequence ID" value="NZ_FOYT01000002.1"/>
</dbReference>
<keyword evidence="1" id="KW-1133">Transmembrane helix</keyword>
<dbReference type="OrthoDB" id="275581at2157"/>
<feature type="transmembrane region" description="Helical" evidence="1">
    <location>
        <begin position="267"/>
        <end position="294"/>
    </location>
</feature>
<dbReference type="AlphaFoldDB" id="A0A1I6HRR7"/>
<feature type="transmembrane region" description="Helical" evidence="1">
    <location>
        <begin position="170"/>
        <end position="190"/>
    </location>
</feature>
<dbReference type="Proteomes" id="UP000198531">
    <property type="component" value="Unassembled WGS sequence"/>
</dbReference>
<accession>A0A1I6HRR7</accession>
<reference evidence="3" key="1">
    <citation type="submission" date="2016-10" db="EMBL/GenBank/DDBJ databases">
        <authorList>
            <person name="Varghese N."/>
            <person name="Submissions S."/>
        </authorList>
    </citation>
    <scope>NUCLEOTIDE SEQUENCE [LARGE SCALE GENOMIC DNA]</scope>
    <source>
        <strain evidence="3">CGMCC 1.7736</strain>
    </source>
</reference>
<evidence type="ECO:0000256" key="1">
    <source>
        <dbReference type="SAM" id="Phobius"/>
    </source>
</evidence>
<keyword evidence="1" id="KW-0812">Transmembrane</keyword>
<dbReference type="EMBL" id="FOYT01000002">
    <property type="protein sequence ID" value="SFR57125.1"/>
    <property type="molecule type" value="Genomic_DNA"/>
</dbReference>
<dbReference type="PANTHER" id="PTHR20992">
    <property type="entry name" value="AT15442P-RELATED"/>
    <property type="match status" value="1"/>
</dbReference>
<feature type="transmembrane region" description="Helical" evidence="1">
    <location>
        <begin position="111"/>
        <end position="129"/>
    </location>
</feature>
<dbReference type="PANTHER" id="PTHR20992:SF9">
    <property type="entry name" value="AT15442P-RELATED"/>
    <property type="match status" value="1"/>
</dbReference>
<feature type="transmembrane region" description="Helical" evidence="1">
    <location>
        <begin position="210"/>
        <end position="231"/>
    </location>
</feature>
<keyword evidence="3" id="KW-1185">Reference proteome</keyword>
<keyword evidence="1" id="KW-0472">Membrane</keyword>
<organism evidence="2 3">
    <name type="scientific">Halogeometricum rufum</name>
    <dbReference type="NCBI Taxonomy" id="553469"/>
    <lineage>
        <taxon>Archaea</taxon>
        <taxon>Methanobacteriati</taxon>
        <taxon>Methanobacteriota</taxon>
        <taxon>Stenosarchaea group</taxon>
        <taxon>Halobacteria</taxon>
        <taxon>Halobacteriales</taxon>
        <taxon>Haloferacaceae</taxon>
        <taxon>Halogeometricum</taxon>
    </lineage>
</organism>
<evidence type="ECO:0000313" key="3">
    <source>
        <dbReference type="Proteomes" id="UP000198531"/>
    </source>
</evidence>
<protein>
    <submittedName>
        <fullName evidence="2">Uncharacterized hydrophobic domain-containing protein</fullName>
    </submittedName>
</protein>
<gene>
    <name evidence="2" type="ORF">SAMN04487947_2379</name>
</gene>
<feature type="transmembrane region" description="Helical" evidence="1">
    <location>
        <begin position="135"/>
        <end position="158"/>
    </location>
</feature>
<dbReference type="InterPro" id="IPR005240">
    <property type="entry name" value="DUF389"/>
</dbReference>
<dbReference type="Pfam" id="PF04087">
    <property type="entry name" value="DUF389"/>
    <property type="match status" value="1"/>
</dbReference>
<proteinExistence type="predicted"/>